<accession>A0A8X8WNJ0</accession>
<keyword evidence="7 9" id="KW-0067">ATP-binding</keyword>
<dbReference type="PANTHER" id="PTHR19443:SF18">
    <property type="entry name" value="HEXOKINASE-LIKE 2 PROTEIN-RELATED"/>
    <property type="match status" value="1"/>
</dbReference>
<protein>
    <recommendedName>
        <fullName evidence="9">Phosphotransferase</fullName>
        <ecNumber evidence="9">2.7.1.-</ecNumber>
    </recommendedName>
</protein>
<dbReference type="EMBL" id="PNBA02000016">
    <property type="protein sequence ID" value="KAG6397745.1"/>
    <property type="molecule type" value="Genomic_DNA"/>
</dbReference>
<reference evidence="12" key="1">
    <citation type="submission" date="2018-01" db="EMBL/GenBank/DDBJ databases">
        <authorList>
            <person name="Mao J.F."/>
        </authorList>
    </citation>
    <scope>NUCLEOTIDE SEQUENCE</scope>
    <source>
        <strain evidence="12">Huo1</strain>
        <tissue evidence="12">Leaf</tissue>
    </source>
</reference>
<gene>
    <name evidence="12" type="ORF">SASPL_143930</name>
</gene>
<evidence type="ECO:0000313" key="13">
    <source>
        <dbReference type="Proteomes" id="UP000298416"/>
    </source>
</evidence>
<dbReference type="InterPro" id="IPR043129">
    <property type="entry name" value="ATPase_NBD"/>
</dbReference>
<comment type="similarity">
    <text evidence="3 9">Belongs to the hexokinase family.</text>
</comment>
<proteinExistence type="inferred from homology"/>
<keyword evidence="4 9" id="KW-0808">Transferase</keyword>
<dbReference type="InterPro" id="IPR022672">
    <property type="entry name" value="Hexokinase_N"/>
</dbReference>
<dbReference type="PRINTS" id="PR00475">
    <property type="entry name" value="HEXOKINASE"/>
</dbReference>
<evidence type="ECO:0000256" key="5">
    <source>
        <dbReference type="ARBA" id="ARBA00022741"/>
    </source>
</evidence>
<evidence type="ECO:0000256" key="7">
    <source>
        <dbReference type="ARBA" id="ARBA00022840"/>
    </source>
</evidence>
<dbReference type="Gene3D" id="3.40.367.20">
    <property type="match status" value="1"/>
</dbReference>
<evidence type="ECO:0000256" key="6">
    <source>
        <dbReference type="ARBA" id="ARBA00022777"/>
    </source>
</evidence>
<sequence length="167" mass="18211">MAKFVGLHVEGDGKVGGRERILGFTVSHPVDDLLPSSALHSKWRRLSVNDAVGEELAQEMNHALKKHGIEMRVFAVVNATIGHLAGGRYYNKESVAAVSLGMGSDVTYIESLPQQIVKESSPEAAETAINMRWGNFFSSHLPLTEYDASLDAQSADPGCRVRRTPIH</sequence>
<reference evidence="12" key="2">
    <citation type="submission" date="2020-08" db="EMBL/GenBank/DDBJ databases">
        <title>Plant Genome Project.</title>
        <authorList>
            <person name="Zhang R.-G."/>
        </authorList>
    </citation>
    <scope>NUCLEOTIDE SEQUENCE</scope>
    <source>
        <strain evidence="12">Huo1</strain>
        <tissue evidence="12">Leaf</tissue>
    </source>
</reference>
<evidence type="ECO:0000259" key="10">
    <source>
        <dbReference type="Pfam" id="PF00349"/>
    </source>
</evidence>
<dbReference type="SUPFAM" id="SSF53067">
    <property type="entry name" value="Actin-like ATPase domain"/>
    <property type="match status" value="2"/>
</dbReference>
<keyword evidence="13" id="KW-1185">Reference proteome</keyword>
<evidence type="ECO:0000256" key="3">
    <source>
        <dbReference type="ARBA" id="ARBA00009225"/>
    </source>
</evidence>
<feature type="domain" description="Hexokinase C-terminal" evidence="11">
    <location>
        <begin position="97"/>
        <end position="159"/>
    </location>
</feature>
<evidence type="ECO:0000256" key="2">
    <source>
        <dbReference type="ARBA" id="ARBA00005028"/>
    </source>
</evidence>
<evidence type="ECO:0000256" key="1">
    <source>
        <dbReference type="ARBA" id="ARBA00004921"/>
    </source>
</evidence>
<dbReference type="Pfam" id="PF03727">
    <property type="entry name" value="Hexokinase_2"/>
    <property type="match status" value="1"/>
</dbReference>
<comment type="pathway">
    <text evidence="1">Carbohydrate degradation.</text>
</comment>
<evidence type="ECO:0000256" key="9">
    <source>
        <dbReference type="RuleBase" id="RU362007"/>
    </source>
</evidence>
<keyword evidence="5 9" id="KW-0547">Nucleotide-binding</keyword>
<keyword evidence="6 9" id="KW-0418">Kinase</keyword>
<keyword evidence="8 9" id="KW-0324">Glycolysis</keyword>
<dbReference type="Gene3D" id="3.30.420.40">
    <property type="match status" value="1"/>
</dbReference>
<comment type="caution">
    <text evidence="12">The sequence shown here is derived from an EMBL/GenBank/DDBJ whole genome shotgun (WGS) entry which is preliminary data.</text>
</comment>
<dbReference type="InterPro" id="IPR001312">
    <property type="entry name" value="Hexokinase"/>
</dbReference>
<dbReference type="PROSITE" id="PS51748">
    <property type="entry name" value="HEXOKINASE_2"/>
    <property type="match status" value="1"/>
</dbReference>
<name>A0A8X8WNJ0_SALSN</name>
<dbReference type="GO" id="GO:0005829">
    <property type="term" value="C:cytosol"/>
    <property type="evidence" value="ECO:0007669"/>
    <property type="project" value="TreeGrafter"/>
</dbReference>
<evidence type="ECO:0000256" key="8">
    <source>
        <dbReference type="ARBA" id="ARBA00023152"/>
    </source>
</evidence>
<dbReference type="GO" id="GO:0005524">
    <property type="term" value="F:ATP binding"/>
    <property type="evidence" value="ECO:0007669"/>
    <property type="project" value="UniProtKB-UniRule"/>
</dbReference>
<dbReference type="GO" id="GO:0004396">
    <property type="term" value="F:hexokinase activity"/>
    <property type="evidence" value="ECO:0007669"/>
    <property type="project" value="UniProtKB-UniRule"/>
</dbReference>
<dbReference type="InterPro" id="IPR022673">
    <property type="entry name" value="Hexokinase_C"/>
</dbReference>
<dbReference type="PANTHER" id="PTHR19443">
    <property type="entry name" value="HEXOKINASE"/>
    <property type="match status" value="1"/>
</dbReference>
<evidence type="ECO:0000256" key="4">
    <source>
        <dbReference type="ARBA" id="ARBA00022679"/>
    </source>
</evidence>
<organism evidence="12">
    <name type="scientific">Salvia splendens</name>
    <name type="common">Scarlet sage</name>
    <dbReference type="NCBI Taxonomy" id="180675"/>
    <lineage>
        <taxon>Eukaryota</taxon>
        <taxon>Viridiplantae</taxon>
        <taxon>Streptophyta</taxon>
        <taxon>Embryophyta</taxon>
        <taxon>Tracheophyta</taxon>
        <taxon>Spermatophyta</taxon>
        <taxon>Magnoliopsida</taxon>
        <taxon>eudicotyledons</taxon>
        <taxon>Gunneridae</taxon>
        <taxon>Pentapetalae</taxon>
        <taxon>asterids</taxon>
        <taxon>lamiids</taxon>
        <taxon>Lamiales</taxon>
        <taxon>Lamiaceae</taxon>
        <taxon>Nepetoideae</taxon>
        <taxon>Mentheae</taxon>
        <taxon>Salviinae</taxon>
        <taxon>Salvia</taxon>
        <taxon>Salvia subgen. Calosphace</taxon>
        <taxon>core Calosphace</taxon>
    </lineage>
</organism>
<dbReference type="GO" id="GO:0006096">
    <property type="term" value="P:glycolytic process"/>
    <property type="evidence" value="ECO:0007669"/>
    <property type="project" value="UniProtKB-KW"/>
</dbReference>
<feature type="domain" description="Hexokinase N-terminal" evidence="10">
    <location>
        <begin position="14"/>
        <end position="89"/>
    </location>
</feature>
<dbReference type="EC" id="2.7.1.-" evidence="9"/>
<dbReference type="GO" id="GO:0005739">
    <property type="term" value="C:mitochondrion"/>
    <property type="evidence" value="ECO:0007669"/>
    <property type="project" value="TreeGrafter"/>
</dbReference>
<dbReference type="AlphaFoldDB" id="A0A8X8WNJ0"/>
<dbReference type="Proteomes" id="UP000298416">
    <property type="component" value="Unassembled WGS sequence"/>
</dbReference>
<dbReference type="GO" id="GO:0005536">
    <property type="term" value="F:D-glucose binding"/>
    <property type="evidence" value="ECO:0007669"/>
    <property type="project" value="InterPro"/>
</dbReference>
<comment type="pathway">
    <text evidence="2">Carbohydrate metabolism; hexose metabolism.</text>
</comment>
<evidence type="ECO:0000313" key="12">
    <source>
        <dbReference type="EMBL" id="KAG6397745.1"/>
    </source>
</evidence>
<dbReference type="GO" id="GO:0001678">
    <property type="term" value="P:intracellular glucose homeostasis"/>
    <property type="evidence" value="ECO:0007669"/>
    <property type="project" value="InterPro"/>
</dbReference>
<evidence type="ECO:0000259" key="11">
    <source>
        <dbReference type="Pfam" id="PF03727"/>
    </source>
</evidence>
<dbReference type="Pfam" id="PF00349">
    <property type="entry name" value="Hexokinase_1"/>
    <property type="match status" value="1"/>
</dbReference>